<evidence type="ECO:0000313" key="6">
    <source>
        <dbReference type="EMBL" id="AHF51833.1"/>
    </source>
</evidence>
<dbReference type="PROSITE" id="PS51257">
    <property type="entry name" value="PROKAR_LIPOPROTEIN"/>
    <property type="match status" value="1"/>
</dbReference>
<dbReference type="Proteomes" id="UP001146120">
    <property type="component" value="Unassembled WGS sequence"/>
</dbReference>
<evidence type="ECO:0000256" key="3">
    <source>
        <dbReference type="ARBA" id="ARBA00023157"/>
    </source>
</evidence>
<dbReference type="InterPro" id="IPR000254">
    <property type="entry name" value="CBD"/>
</dbReference>
<dbReference type="Gene3D" id="3.50.4.10">
    <property type="entry name" value="Hepatocyte Growth Factor"/>
    <property type="match status" value="1"/>
</dbReference>
<dbReference type="Pfam" id="PF14295">
    <property type="entry name" value="PAN_4"/>
    <property type="match status" value="1"/>
</dbReference>
<reference evidence="7" key="3">
    <citation type="journal article" date="2023" name="Microbiol Resour">
        <title>Decontamination and Annotation of the Draft Genome Sequence of the Oomycete Lagenidium giganteum ARSEF 373.</title>
        <authorList>
            <person name="Morgan W.R."/>
            <person name="Tartar A."/>
        </authorList>
    </citation>
    <scope>NUCLEOTIDE SEQUENCE</scope>
    <source>
        <strain evidence="7">ARSEF 373</strain>
    </source>
</reference>
<dbReference type="SMART" id="SM00223">
    <property type="entry name" value="APPLE"/>
    <property type="match status" value="1"/>
</dbReference>
<sequence length="129" mass="13811">MKLTATIFAFTVAVAAACDTQPWGQCGNSHGAGCCPDEYYCQPWSDGYYQCMPTPEQCSGQVTDVEWTGETLSTLYGIQPADCCAKCASTDGCQAYTFINNNPGSPKCVLKRSKGNQKRKVGAVSGVRN</sequence>
<evidence type="ECO:0000313" key="8">
    <source>
        <dbReference type="Proteomes" id="UP001146120"/>
    </source>
</evidence>
<protein>
    <submittedName>
        <fullName evidence="6">CBEL</fullName>
    </submittedName>
</protein>
<dbReference type="InterPro" id="IPR000177">
    <property type="entry name" value="Apple"/>
</dbReference>
<dbReference type="PROSITE" id="PS50948">
    <property type="entry name" value="PAN"/>
    <property type="match status" value="1"/>
</dbReference>
<feature type="domain" description="Apple" evidence="5">
    <location>
        <begin position="58"/>
        <end position="129"/>
    </location>
</feature>
<dbReference type="PANTHER" id="PTHR33946">
    <property type="match status" value="1"/>
</dbReference>
<reference evidence="7" key="2">
    <citation type="submission" date="2022-11" db="EMBL/GenBank/DDBJ databases">
        <authorList>
            <person name="Morgan W.R."/>
            <person name="Tartar A."/>
        </authorList>
    </citation>
    <scope>NUCLEOTIDE SEQUENCE</scope>
    <source>
        <strain evidence="7">ARSEF 373</strain>
    </source>
</reference>
<dbReference type="EMBL" id="KF562860">
    <property type="protein sequence ID" value="AHF51833.1"/>
    <property type="molecule type" value="mRNA"/>
</dbReference>
<dbReference type="PANTHER" id="PTHR33946:SF4">
    <property type="entry name" value="COAGULATION FACTOR XI"/>
    <property type="match status" value="1"/>
</dbReference>
<organism evidence="6">
    <name type="scientific">Lagenidium giganteum</name>
    <dbReference type="NCBI Taxonomy" id="4803"/>
    <lineage>
        <taxon>Eukaryota</taxon>
        <taxon>Sar</taxon>
        <taxon>Stramenopiles</taxon>
        <taxon>Oomycota</taxon>
        <taxon>Peronosporomycetes</taxon>
        <taxon>Pythiales</taxon>
        <taxon>Pythiaceae</taxon>
    </lineage>
</organism>
<dbReference type="InterPro" id="IPR003609">
    <property type="entry name" value="Pan_app"/>
</dbReference>
<name>W0G5H4_9STRA</name>
<dbReference type="GO" id="GO:0005975">
    <property type="term" value="P:carbohydrate metabolic process"/>
    <property type="evidence" value="ECO:0007669"/>
    <property type="project" value="InterPro"/>
</dbReference>
<dbReference type="SUPFAM" id="SSF57414">
    <property type="entry name" value="Hairpin loop containing domain-like"/>
    <property type="match status" value="1"/>
</dbReference>
<dbReference type="CDD" id="cd01100">
    <property type="entry name" value="APPLE_Factor_XI_like"/>
    <property type="match status" value="1"/>
</dbReference>
<proteinExistence type="evidence at transcript level"/>
<feature type="chain" id="PRO_5044739678" evidence="4">
    <location>
        <begin position="18"/>
        <end position="129"/>
    </location>
</feature>
<evidence type="ECO:0000313" key="7">
    <source>
        <dbReference type="EMBL" id="DAZ93078.1"/>
    </source>
</evidence>
<gene>
    <name evidence="7" type="ORF">N0F65_007982</name>
</gene>
<dbReference type="GO" id="GO:0005576">
    <property type="term" value="C:extracellular region"/>
    <property type="evidence" value="ECO:0007669"/>
    <property type="project" value="InterPro"/>
</dbReference>
<dbReference type="EMBL" id="DAKRPA010000347">
    <property type="protein sequence ID" value="DAZ93078.1"/>
    <property type="molecule type" value="Genomic_DNA"/>
</dbReference>
<evidence type="ECO:0000256" key="2">
    <source>
        <dbReference type="ARBA" id="ARBA00022737"/>
    </source>
</evidence>
<evidence type="ECO:0000259" key="5">
    <source>
        <dbReference type="PROSITE" id="PS50948"/>
    </source>
</evidence>
<dbReference type="AlphaFoldDB" id="W0G5H4"/>
<dbReference type="GO" id="GO:0030248">
    <property type="term" value="F:cellulose binding"/>
    <property type="evidence" value="ECO:0007669"/>
    <property type="project" value="InterPro"/>
</dbReference>
<dbReference type="SMART" id="SM00236">
    <property type="entry name" value="fCBD"/>
    <property type="match status" value="1"/>
</dbReference>
<keyword evidence="2" id="KW-0677">Repeat</keyword>
<evidence type="ECO:0000256" key="1">
    <source>
        <dbReference type="ARBA" id="ARBA00022729"/>
    </source>
</evidence>
<reference evidence="6" key="1">
    <citation type="journal article" date="2014" name="Appl. Environ. Microbiol.">
        <title>Transcriptome Analysis of the Entomopathogenic Oomycete Lagenidium giganteum Reveals Putative Virulence Factors.</title>
        <authorList>
            <person name="Quiroz Velasquez P.F."/>
            <person name="Abiff S.K."/>
            <person name="Fins K.C."/>
            <person name="Conway Q.B."/>
            <person name="Salazar N.C."/>
            <person name="Delgado A.P."/>
            <person name="Dawes J.K."/>
            <person name="Douma L.G."/>
            <person name="Tartar A."/>
        </authorList>
    </citation>
    <scope>NUCLEOTIDE SEQUENCE</scope>
    <source>
        <strain evidence="6">ARSEF 373</strain>
    </source>
</reference>
<keyword evidence="8" id="KW-1185">Reference proteome</keyword>
<accession>W0G5H4</accession>
<dbReference type="OrthoDB" id="148079at2759"/>
<feature type="signal peptide" evidence="4">
    <location>
        <begin position="1"/>
        <end position="17"/>
    </location>
</feature>
<dbReference type="GO" id="GO:0006508">
    <property type="term" value="P:proteolysis"/>
    <property type="evidence" value="ECO:0007669"/>
    <property type="project" value="InterPro"/>
</dbReference>
<keyword evidence="3" id="KW-1015">Disulfide bond</keyword>
<keyword evidence="1 4" id="KW-0732">Signal</keyword>
<evidence type="ECO:0000256" key="4">
    <source>
        <dbReference type="SAM" id="SignalP"/>
    </source>
</evidence>